<accession>A0A3M7SN92</accession>
<protein>
    <submittedName>
        <fullName evidence="1">Uncharacterized protein</fullName>
    </submittedName>
</protein>
<dbReference type="OrthoDB" id="10486916at2759"/>
<reference evidence="1 2" key="1">
    <citation type="journal article" date="2018" name="Sci. Rep.">
        <title>Genomic signatures of local adaptation to the degree of environmental predictability in rotifers.</title>
        <authorList>
            <person name="Franch-Gras L."/>
            <person name="Hahn C."/>
            <person name="Garcia-Roger E.M."/>
            <person name="Carmona M.J."/>
            <person name="Serra M."/>
            <person name="Gomez A."/>
        </authorList>
    </citation>
    <scope>NUCLEOTIDE SEQUENCE [LARGE SCALE GENOMIC DNA]</scope>
    <source>
        <strain evidence="1">HYR1</strain>
    </source>
</reference>
<organism evidence="1 2">
    <name type="scientific">Brachionus plicatilis</name>
    <name type="common">Marine rotifer</name>
    <name type="synonym">Brachionus muelleri</name>
    <dbReference type="NCBI Taxonomy" id="10195"/>
    <lineage>
        <taxon>Eukaryota</taxon>
        <taxon>Metazoa</taxon>
        <taxon>Spiralia</taxon>
        <taxon>Gnathifera</taxon>
        <taxon>Rotifera</taxon>
        <taxon>Eurotatoria</taxon>
        <taxon>Monogononta</taxon>
        <taxon>Pseudotrocha</taxon>
        <taxon>Ploima</taxon>
        <taxon>Brachionidae</taxon>
        <taxon>Brachionus</taxon>
    </lineage>
</organism>
<dbReference type="EMBL" id="REGN01001075">
    <property type="protein sequence ID" value="RNA37199.1"/>
    <property type="molecule type" value="Genomic_DNA"/>
</dbReference>
<evidence type="ECO:0000313" key="2">
    <source>
        <dbReference type="Proteomes" id="UP000276133"/>
    </source>
</evidence>
<gene>
    <name evidence="1" type="ORF">BpHYR1_036651</name>
</gene>
<name>A0A3M7SN92_BRAPC</name>
<dbReference type="AlphaFoldDB" id="A0A3M7SN92"/>
<comment type="caution">
    <text evidence="1">The sequence shown here is derived from an EMBL/GenBank/DDBJ whole genome shotgun (WGS) entry which is preliminary data.</text>
</comment>
<sequence length="174" mass="20336">MAYYELNGKRVYITDKTNNFPKATQQYVSLQPIIQPQLYSEAYLQPQQIIVPTQSGVFVKTIAEEEKEDTSYEYEQHKLSQAPDCKCEFCHSLKCDCHSCNPRRYCKCFYCDRLQDGNKKMLIKRDFLPSEQIQKDLPMTKKLPKSDSSNEIVVPKSGNKKYLQNTFGNYLFDN</sequence>
<dbReference type="Proteomes" id="UP000276133">
    <property type="component" value="Unassembled WGS sequence"/>
</dbReference>
<keyword evidence="2" id="KW-1185">Reference proteome</keyword>
<evidence type="ECO:0000313" key="1">
    <source>
        <dbReference type="EMBL" id="RNA37199.1"/>
    </source>
</evidence>
<proteinExistence type="predicted"/>